<dbReference type="AlphaFoldDB" id="A0A212JDG8"/>
<sequence>MKKPEEANKPDAGKGYIFPKAGRATRAASFGSALGRAGIIGLHPISGILVGGGAGYFLWKKFDAAWIFWILLLLGFIAGCLNAWREVRAYLREQDAEHKRP</sequence>
<dbReference type="Pfam" id="PF09527">
    <property type="entry name" value="ATPase_gene1"/>
    <property type="match status" value="1"/>
</dbReference>
<evidence type="ECO:0008006" key="3">
    <source>
        <dbReference type="Google" id="ProtNLM"/>
    </source>
</evidence>
<feature type="transmembrane region" description="Helical" evidence="1">
    <location>
        <begin position="65"/>
        <end position="84"/>
    </location>
</feature>
<protein>
    <recommendedName>
        <fullName evidence="3">ATP synthase protein I</fullName>
    </recommendedName>
</protein>
<organism evidence="2">
    <name type="scientific">uncultured delta proteobacterium</name>
    <dbReference type="NCBI Taxonomy" id="34034"/>
    <lineage>
        <taxon>Bacteria</taxon>
        <taxon>Deltaproteobacteria</taxon>
        <taxon>environmental samples</taxon>
    </lineage>
</organism>
<keyword evidence="1" id="KW-1133">Transmembrane helix</keyword>
<name>A0A212JDG8_9DELT</name>
<dbReference type="InterPro" id="IPR032820">
    <property type="entry name" value="ATPase_put"/>
</dbReference>
<gene>
    <name evidence="2" type="ORF">KL86DPRO_11227</name>
</gene>
<dbReference type="EMBL" id="FLUQ01000001">
    <property type="protein sequence ID" value="SBV97497.1"/>
    <property type="molecule type" value="Genomic_DNA"/>
</dbReference>
<reference evidence="2" key="1">
    <citation type="submission" date="2016-04" db="EMBL/GenBank/DDBJ databases">
        <authorList>
            <person name="Evans L.H."/>
            <person name="Alamgir A."/>
            <person name="Owens N."/>
            <person name="Weber N.D."/>
            <person name="Virtaneva K."/>
            <person name="Barbian K."/>
            <person name="Babar A."/>
            <person name="Rosenke K."/>
        </authorList>
    </citation>
    <scope>NUCLEOTIDE SEQUENCE</scope>
    <source>
        <strain evidence="2">86</strain>
    </source>
</reference>
<feature type="transmembrane region" description="Helical" evidence="1">
    <location>
        <begin position="33"/>
        <end position="59"/>
    </location>
</feature>
<accession>A0A212JDG8</accession>
<keyword evidence="1" id="KW-0812">Transmembrane</keyword>
<proteinExistence type="predicted"/>
<keyword evidence="1" id="KW-0472">Membrane</keyword>
<evidence type="ECO:0000313" key="2">
    <source>
        <dbReference type="EMBL" id="SBV97497.1"/>
    </source>
</evidence>
<evidence type="ECO:0000256" key="1">
    <source>
        <dbReference type="SAM" id="Phobius"/>
    </source>
</evidence>